<dbReference type="InterPro" id="IPR009875">
    <property type="entry name" value="PilZ_domain"/>
</dbReference>
<dbReference type="Pfam" id="PF07238">
    <property type="entry name" value="PilZ"/>
    <property type="match status" value="1"/>
</dbReference>
<evidence type="ECO:0000313" key="7">
    <source>
        <dbReference type="Proteomes" id="UP001302652"/>
    </source>
</evidence>
<evidence type="ECO:0000259" key="4">
    <source>
        <dbReference type="Pfam" id="PF07238"/>
    </source>
</evidence>
<keyword evidence="7" id="KW-1185">Reference proteome</keyword>
<evidence type="ECO:0000313" key="6">
    <source>
        <dbReference type="EMBL" id="WOD20066.1"/>
    </source>
</evidence>
<dbReference type="SUPFAM" id="SSF141371">
    <property type="entry name" value="PilZ domain-like"/>
    <property type="match status" value="2"/>
</dbReference>
<dbReference type="Pfam" id="PF12945">
    <property type="entry name" value="PilZNR"/>
    <property type="match status" value="1"/>
</dbReference>
<dbReference type="Gene3D" id="2.30.110.10">
    <property type="entry name" value="Electron Transport, Fmn-binding Protein, Chain A"/>
    <property type="match status" value="1"/>
</dbReference>
<name>A0ABZ0ESE9_9BURK</name>
<gene>
    <name evidence="6" type="ORF">RW095_28120</name>
</gene>
<sequence>MRADERIVFRYRRGVRGISVTEERWRTFVIRLPRYSRVTRDDSSRREATARSPPVQLIPSITMAFVQVCRGDVQLGAPIRFSIYTANGRLLLNRGCCISSEAQLERLFDVGAYRDDSRAGPRNGSGSAGSILISSANHRPASSAATAITVDFPALTQALDCLQLTVEGLDRRSVQTAYVGTVKGSALIVTAPTGDELLQPGVMVQAKMIFGRDVYTFGTRVTARHAAPTDLVVLAHPEKVVKHRVRRHRRVETRVAARVIRNDAAAAGYDATVVNVSIDGLQLSLPDAALMTGEHFKLALRLPTDGKTHAVLWNCVARNVRRKKDGVLVGAEFGARTDEAKVLLKDFIFEMATGTAF</sequence>
<feature type="domain" description="Type III secretion system flagellar brake protein YcgR PilZN" evidence="5">
    <location>
        <begin position="162"/>
        <end position="237"/>
    </location>
</feature>
<dbReference type="InterPro" id="IPR009926">
    <property type="entry name" value="T3SS_YcgR_PilZN"/>
</dbReference>
<keyword evidence="2" id="KW-0547">Nucleotide-binding</keyword>
<evidence type="ECO:0000256" key="2">
    <source>
        <dbReference type="ARBA" id="ARBA00022741"/>
    </source>
</evidence>
<dbReference type="Gene3D" id="2.40.10.220">
    <property type="entry name" value="predicted glycosyltransferase like domains"/>
    <property type="match status" value="1"/>
</dbReference>
<keyword evidence="3" id="KW-0975">Bacterial flagellum</keyword>
<feature type="domain" description="PilZ" evidence="4">
    <location>
        <begin position="246"/>
        <end position="350"/>
    </location>
</feature>
<accession>A0ABZ0ESE9</accession>
<evidence type="ECO:0000256" key="3">
    <source>
        <dbReference type="ARBA" id="ARBA00023143"/>
    </source>
</evidence>
<evidence type="ECO:0000259" key="5">
    <source>
        <dbReference type="Pfam" id="PF12945"/>
    </source>
</evidence>
<keyword evidence="1" id="KW-0973">c-di-GMP</keyword>
<dbReference type="Proteomes" id="UP001302652">
    <property type="component" value="Chromosome 1"/>
</dbReference>
<organism evidence="6 7">
    <name type="scientific">Paraburkholderia kirstenboschensis</name>
    <dbReference type="NCBI Taxonomy" id="1245436"/>
    <lineage>
        <taxon>Bacteria</taxon>
        <taxon>Pseudomonadati</taxon>
        <taxon>Pseudomonadota</taxon>
        <taxon>Betaproteobacteria</taxon>
        <taxon>Burkholderiales</taxon>
        <taxon>Burkholderiaceae</taxon>
        <taxon>Paraburkholderia</taxon>
    </lineage>
</organism>
<dbReference type="RefSeq" id="WP_317022044.1">
    <property type="nucleotide sequence ID" value="NZ_CP136513.1"/>
</dbReference>
<protein>
    <submittedName>
        <fullName evidence="6">PilZ domain-containing protein</fullName>
    </submittedName>
</protein>
<reference evidence="6 7" key="1">
    <citation type="submission" date="2023-10" db="EMBL/GenBank/DDBJ databases">
        <title>Surface-active antibiotics is a multifunctional adaptation for post-fire microbes.</title>
        <authorList>
            <person name="Liu M.D."/>
            <person name="Du Y."/>
            <person name="Koupaei S.K."/>
            <person name="Kim N.R."/>
            <person name="Zhang W."/>
            <person name="Traxler M.F."/>
        </authorList>
    </citation>
    <scope>NUCLEOTIDE SEQUENCE [LARGE SCALE GENOMIC DNA]</scope>
    <source>
        <strain evidence="6 7">F3</strain>
    </source>
</reference>
<dbReference type="EMBL" id="CP136513">
    <property type="protein sequence ID" value="WOD20066.1"/>
    <property type="molecule type" value="Genomic_DNA"/>
</dbReference>
<dbReference type="InterPro" id="IPR012349">
    <property type="entry name" value="Split_barrel_FMN-bd"/>
</dbReference>
<evidence type="ECO:0000256" key="1">
    <source>
        <dbReference type="ARBA" id="ARBA00022636"/>
    </source>
</evidence>
<proteinExistence type="predicted"/>